<evidence type="ECO:0000313" key="2">
    <source>
        <dbReference type="Proteomes" id="UP000261828"/>
    </source>
</evidence>
<keyword evidence="2" id="KW-1185">Reference proteome</keyword>
<dbReference type="OrthoDB" id="5464618at2"/>
<sequence length="167" mass="19409">MTYFEFSAYLRFLLKSTNAHGVHSPFVFNYVTQCLSSKKKHSKDKSINVLLNSIAYFSAKSIWIAEGSKAQKIVKKYDSNLIWNTPPFDILFFEELDKKGFMTLLSEGKIHNDTIIFINSIYTNPQKHELWKELINIPGITVSMDMFHLGALSIRKEQLKQHFTIRI</sequence>
<protein>
    <recommendedName>
        <fullName evidence="3">Class I SAM-dependent methyltransferase</fullName>
    </recommendedName>
</protein>
<organism evidence="1 2">
    <name type="scientific">Flagellimonas nanhaiensis</name>
    <dbReference type="NCBI Taxonomy" id="2292706"/>
    <lineage>
        <taxon>Bacteria</taxon>
        <taxon>Pseudomonadati</taxon>
        <taxon>Bacteroidota</taxon>
        <taxon>Flavobacteriia</taxon>
        <taxon>Flavobacteriales</taxon>
        <taxon>Flavobacteriaceae</taxon>
        <taxon>Flagellimonas</taxon>
    </lineage>
</organism>
<accession>A0A371JT70</accession>
<evidence type="ECO:0008006" key="3">
    <source>
        <dbReference type="Google" id="ProtNLM"/>
    </source>
</evidence>
<dbReference type="AlphaFoldDB" id="A0A371JT70"/>
<name>A0A371JT70_9FLAO</name>
<comment type="caution">
    <text evidence="1">The sequence shown here is derived from an EMBL/GenBank/DDBJ whole genome shotgun (WGS) entry which is preliminary data.</text>
</comment>
<dbReference type="EMBL" id="QTJX01000001">
    <property type="protein sequence ID" value="RDY61012.1"/>
    <property type="molecule type" value="Genomic_DNA"/>
</dbReference>
<dbReference type="Proteomes" id="UP000261828">
    <property type="component" value="Unassembled WGS sequence"/>
</dbReference>
<gene>
    <name evidence="1" type="ORF">DX873_02200</name>
</gene>
<proteinExistence type="predicted"/>
<reference evidence="1 2" key="1">
    <citation type="submission" date="2018-08" db="EMBL/GenBank/DDBJ databases">
        <title>Muricauda nanhaiensis sp. nov., isolated from seawater of the South China Sea.</title>
        <authorList>
            <person name="Dang Y."/>
        </authorList>
    </citation>
    <scope>NUCLEOTIDE SEQUENCE [LARGE SCALE GENOMIC DNA]</scope>
    <source>
        <strain evidence="1 2">SM1704</strain>
    </source>
</reference>
<dbReference type="RefSeq" id="WP_116182893.1">
    <property type="nucleotide sequence ID" value="NZ_QTJX01000001.1"/>
</dbReference>
<evidence type="ECO:0000313" key="1">
    <source>
        <dbReference type="EMBL" id="RDY61012.1"/>
    </source>
</evidence>